<organism evidence="2 3">
    <name type="scientific">Streptomyces chilikensis</name>
    <dbReference type="NCBI Taxonomy" id="1194079"/>
    <lineage>
        <taxon>Bacteria</taxon>
        <taxon>Bacillati</taxon>
        <taxon>Actinomycetota</taxon>
        <taxon>Actinomycetes</taxon>
        <taxon>Kitasatosporales</taxon>
        <taxon>Streptomycetaceae</taxon>
        <taxon>Streptomyces</taxon>
    </lineage>
</organism>
<evidence type="ECO:0000313" key="2">
    <source>
        <dbReference type="EMBL" id="MEU9576261.1"/>
    </source>
</evidence>
<comment type="caution">
    <text evidence="2">The sequence shown here is derived from an EMBL/GenBank/DDBJ whole genome shotgun (WGS) entry which is preliminary data.</text>
</comment>
<feature type="chain" id="PRO_5046436366" description="Secreted protein" evidence="1">
    <location>
        <begin position="24"/>
        <end position="147"/>
    </location>
</feature>
<sequence length="147" mass="15539">MKKRSFIISAAALFLLLSMLAIAKEVGGSKSDDQPEYSAQELCGVDYPIIASHRIKDPHGAAATVHLGHNAETNSFCGVIVREASSPESRLYVSLQVPGHPADNKEGAVDHAGPIFSYSKKGCINWGGGVAETDWSDTGLCPVPKSS</sequence>
<proteinExistence type="predicted"/>
<feature type="signal peptide" evidence="1">
    <location>
        <begin position="1"/>
        <end position="23"/>
    </location>
</feature>
<dbReference type="Proteomes" id="UP001551584">
    <property type="component" value="Unassembled WGS sequence"/>
</dbReference>
<gene>
    <name evidence="2" type="ORF">AB0D95_03055</name>
</gene>
<accession>A0ABV3EJ87</accession>
<name>A0ABV3EJ87_9ACTN</name>
<evidence type="ECO:0008006" key="4">
    <source>
        <dbReference type="Google" id="ProtNLM"/>
    </source>
</evidence>
<reference evidence="2 3" key="1">
    <citation type="submission" date="2024-06" db="EMBL/GenBank/DDBJ databases">
        <title>The Natural Products Discovery Center: Release of the First 8490 Sequenced Strains for Exploring Actinobacteria Biosynthetic Diversity.</title>
        <authorList>
            <person name="Kalkreuter E."/>
            <person name="Kautsar S.A."/>
            <person name="Yang D."/>
            <person name="Bader C.D."/>
            <person name="Teijaro C.N."/>
            <person name="Fluegel L."/>
            <person name="Davis C.M."/>
            <person name="Simpson J.R."/>
            <person name="Lauterbach L."/>
            <person name="Steele A.D."/>
            <person name="Gui C."/>
            <person name="Meng S."/>
            <person name="Li G."/>
            <person name="Viehrig K."/>
            <person name="Ye F."/>
            <person name="Su P."/>
            <person name="Kiefer A.F."/>
            <person name="Nichols A."/>
            <person name="Cepeda A.J."/>
            <person name="Yan W."/>
            <person name="Fan B."/>
            <person name="Jiang Y."/>
            <person name="Adhikari A."/>
            <person name="Zheng C.-J."/>
            <person name="Schuster L."/>
            <person name="Cowan T.M."/>
            <person name="Smanski M.J."/>
            <person name="Chevrette M.G."/>
            <person name="De Carvalho L.P.S."/>
            <person name="Shen B."/>
        </authorList>
    </citation>
    <scope>NUCLEOTIDE SEQUENCE [LARGE SCALE GENOMIC DNA]</scope>
    <source>
        <strain evidence="2 3">NPDC048117</strain>
    </source>
</reference>
<protein>
    <recommendedName>
        <fullName evidence="4">Secreted protein</fullName>
    </recommendedName>
</protein>
<dbReference type="RefSeq" id="WP_359268359.1">
    <property type="nucleotide sequence ID" value="NZ_JBEZNA010000004.1"/>
</dbReference>
<evidence type="ECO:0000313" key="3">
    <source>
        <dbReference type="Proteomes" id="UP001551584"/>
    </source>
</evidence>
<dbReference type="EMBL" id="JBEZNA010000004">
    <property type="protein sequence ID" value="MEU9576261.1"/>
    <property type="molecule type" value="Genomic_DNA"/>
</dbReference>
<keyword evidence="3" id="KW-1185">Reference proteome</keyword>
<keyword evidence="1" id="KW-0732">Signal</keyword>
<evidence type="ECO:0000256" key="1">
    <source>
        <dbReference type="SAM" id="SignalP"/>
    </source>
</evidence>